<feature type="transmembrane region" description="Helical" evidence="5">
    <location>
        <begin position="215"/>
        <end position="237"/>
    </location>
</feature>
<evidence type="ECO:0000259" key="6">
    <source>
        <dbReference type="Pfam" id="PF00892"/>
    </source>
</evidence>
<name>A0A0A3AQ35_9PAST</name>
<evidence type="ECO:0000256" key="2">
    <source>
        <dbReference type="ARBA" id="ARBA00022692"/>
    </source>
</evidence>
<comment type="subcellular location">
    <subcellularLocation>
        <location evidence="1">Membrane</location>
        <topology evidence="1">Multi-pass membrane protein</topology>
    </subcellularLocation>
</comment>
<keyword evidence="8" id="KW-1185">Reference proteome</keyword>
<dbReference type="PANTHER" id="PTHR22911:SF6">
    <property type="entry name" value="SOLUTE CARRIER FAMILY 35 MEMBER G1"/>
    <property type="match status" value="1"/>
</dbReference>
<feature type="transmembrane region" description="Helical" evidence="5">
    <location>
        <begin position="267"/>
        <end position="286"/>
    </location>
</feature>
<gene>
    <name evidence="7" type="ORF">OA57_00210</name>
</gene>
<dbReference type="Pfam" id="PF00892">
    <property type="entry name" value="EamA"/>
    <property type="match status" value="2"/>
</dbReference>
<dbReference type="STRING" id="505317.OA57_00210"/>
<evidence type="ECO:0000256" key="3">
    <source>
        <dbReference type="ARBA" id="ARBA00022989"/>
    </source>
</evidence>
<evidence type="ECO:0000313" key="7">
    <source>
        <dbReference type="EMBL" id="KGQ71533.1"/>
    </source>
</evidence>
<dbReference type="SUPFAM" id="SSF103481">
    <property type="entry name" value="Multidrug resistance efflux transporter EmrE"/>
    <property type="match status" value="2"/>
</dbReference>
<protein>
    <submittedName>
        <fullName evidence="7">Membrane protein</fullName>
    </submittedName>
</protein>
<evidence type="ECO:0000256" key="1">
    <source>
        <dbReference type="ARBA" id="ARBA00004141"/>
    </source>
</evidence>
<dbReference type="InterPro" id="IPR037185">
    <property type="entry name" value="EmrE-like"/>
</dbReference>
<organism evidence="7 8">
    <name type="scientific">Chelonobacter oris</name>
    <dbReference type="NCBI Taxonomy" id="505317"/>
    <lineage>
        <taxon>Bacteria</taxon>
        <taxon>Pseudomonadati</taxon>
        <taxon>Pseudomonadota</taxon>
        <taxon>Gammaproteobacteria</taxon>
        <taxon>Pasteurellales</taxon>
        <taxon>Pasteurellaceae</taxon>
        <taxon>Chelonobacter</taxon>
    </lineage>
</organism>
<feature type="transmembrane region" description="Helical" evidence="5">
    <location>
        <begin position="38"/>
        <end position="53"/>
    </location>
</feature>
<dbReference type="RefSeq" id="WP_034611891.1">
    <property type="nucleotide sequence ID" value="NZ_JSUM01000001.1"/>
</dbReference>
<dbReference type="EMBL" id="JSUM01000001">
    <property type="protein sequence ID" value="KGQ71533.1"/>
    <property type="molecule type" value="Genomic_DNA"/>
</dbReference>
<feature type="transmembrane region" description="Helical" evidence="5">
    <location>
        <begin position="182"/>
        <end position="203"/>
    </location>
</feature>
<feature type="transmembrane region" description="Helical" evidence="5">
    <location>
        <begin position="150"/>
        <end position="170"/>
    </location>
</feature>
<keyword evidence="4 5" id="KW-0472">Membrane</keyword>
<dbReference type="AlphaFoldDB" id="A0A0A3AQ35"/>
<accession>A0A0A3AQ35</accession>
<feature type="transmembrane region" description="Helical" evidence="5">
    <location>
        <begin position="74"/>
        <end position="92"/>
    </location>
</feature>
<keyword evidence="3 5" id="KW-1133">Transmembrane helix</keyword>
<comment type="caution">
    <text evidence="7">The sequence shown here is derived from an EMBL/GenBank/DDBJ whole genome shotgun (WGS) entry which is preliminary data.</text>
</comment>
<dbReference type="Proteomes" id="UP000030380">
    <property type="component" value="Unassembled WGS sequence"/>
</dbReference>
<dbReference type="InterPro" id="IPR000620">
    <property type="entry name" value="EamA_dom"/>
</dbReference>
<sequence length="292" mass="32226">MTNLSKGILAMLISALGFTLMAVCVKLAGDLPVVEKAIFRNGIAALLSGYLVWKNRTLFFGQALNRKTLLLRSFFGLCGVLLGFYSIDHLLLSDADMIMKLSPFILIGLSAVFLQERVTVRQILLCLVAFGGVLLIIRPNFGADEAQTALYVYLLAVLGAVFAAAAYLMLRVLALSPKAESPYTIVFFFSFFSTVMLIPPLLWQFQPMSPAQFGYLLLSGVMATVGQFGITLAYRYASAKEVSIYSYASVLFAALFSVLLFEQYPDLFSWLGYLLIFIGGYLMFLLNSKNGY</sequence>
<keyword evidence="2 5" id="KW-0812">Transmembrane</keyword>
<reference evidence="7 8" key="1">
    <citation type="submission" date="2014-11" db="EMBL/GenBank/DDBJ databases">
        <title>Draft genome sequence of Chelonobacter oris 1662T, associated with respiratory disease in Hermann's Tortoises.</title>
        <authorList>
            <person name="Kudirkiene E."/>
            <person name="Hansen M.J."/>
            <person name="Bojesen A.M."/>
        </authorList>
    </citation>
    <scope>NUCLEOTIDE SEQUENCE [LARGE SCALE GENOMIC DNA]</scope>
    <source>
        <strain evidence="7 8">1662</strain>
    </source>
</reference>
<feature type="domain" description="EamA" evidence="6">
    <location>
        <begin position="6"/>
        <end position="137"/>
    </location>
</feature>
<dbReference type="OrthoDB" id="5148831at2"/>
<feature type="transmembrane region" description="Helical" evidence="5">
    <location>
        <begin position="122"/>
        <end position="138"/>
    </location>
</feature>
<evidence type="ECO:0000313" key="8">
    <source>
        <dbReference type="Proteomes" id="UP000030380"/>
    </source>
</evidence>
<feature type="transmembrane region" description="Helical" evidence="5">
    <location>
        <begin position="98"/>
        <end position="115"/>
    </location>
</feature>
<dbReference type="GO" id="GO:0016020">
    <property type="term" value="C:membrane"/>
    <property type="evidence" value="ECO:0007669"/>
    <property type="project" value="UniProtKB-SubCell"/>
</dbReference>
<feature type="transmembrane region" description="Helical" evidence="5">
    <location>
        <begin position="244"/>
        <end position="261"/>
    </location>
</feature>
<evidence type="ECO:0000256" key="5">
    <source>
        <dbReference type="SAM" id="Phobius"/>
    </source>
</evidence>
<proteinExistence type="predicted"/>
<evidence type="ECO:0000256" key="4">
    <source>
        <dbReference type="ARBA" id="ARBA00023136"/>
    </source>
</evidence>
<dbReference type="PANTHER" id="PTHR22911">
    <property type="entry name" value="ACYL-MALONYL CONDENSING ENZYME-RELATED"/>
    <property type="match status" value="1"/>
</dbReference>
<feature type="domain" description="EamA" evidence="6">
    <location>
        <begin position="152"/>
        <end position="284"/>
    </location>
</feature>